<dbReference type="InterPro" id="IPR017455">
    <property type="entry name" value="Znf_FYVE-rel"/>
</dbReference>
<dbReference type="Gene3D" id="2.130.10.10">
    <property type="entry name" value="YVTN repeat-like/Quinoprotein amine dehydrogenase"/>
    <property type="match status" value="1"/>
</dbReference>
<dbReference type="STRING" id="299467.A0A443SW39"/>
<protein>
    <submittedName>
        <fullName evidence="12">WD repeat and FYVE domain-containing protein 3-like protein</fullName>
    </submittedName>
</protein>
<evidence type="ECO:0000256" key="1">
    <source>
        <dbReference type="ARBA" id="ARBA00022574"/>
    </source>
</evidence>
<feature type="repeat" description="WD" evidence="7">
    <location>
        <begin position="1356"/>
        <end position="1390"/>
    </location>
</feature>
<feature type="compositionally biased region" description="Low complexity" evidence="8">
    <location>
        <begin position="694"/>
        <end position="706"/>
    </location>
</feature>
<dbReference type="InterPro" id="IPR000409">
    <property type="entry name" value="BEACH_dom"/>
</dbReference>
<feature type="domain" description="FYVE-type" evidence="9">
    <location>
        <begin position="1723"/>
        <end position="1783"/>
    </location>
</feature>
<dbReference type="PANTHER" id="PTHR46108:SF4">
    <property type="entry name" value="BLUE CHEESE"/>
    <property type="match status" value="1"/>
</dbReference>
<evidence type="ECO:0000256" key="4">
    <source>
        <dbReference type="ARBA" id="ARBA00022771"/>
    </source>
</evidence>
<dbReference type="PANTHER" id="PTHR46108">
    <property type="entry name" value="BLUE CHEESE"/>
    <property type="match status" value="1"/>
</dbReference>
<dbReference type="VEuPathDB" id="VectorBase:LDEU000317"/>
<dbReference type="InterPro" id="IPR036322">
    <property type="entry name" value="WD40_repeat_dom_sf"/>
</dbReference>
<dbReference type="InterPro" id="IPR036372">
    <property type="entry name" value="BEACH_dom_sf"/>
</dbReference>
<dbReference type="InterPro" id="IPR000306">
    <property type="entry name" value="Znf_FYVE"/>
</dbReference>
<sequence length="1791" mass="202131">GLLGQFSQLSVNVLDAVESFEQLSLDNLWNSLFGNNKRAMQTNNASLICPDLTLTILSMIRTLIWDIKDVNNFTSYPVTLIQFLTHLYHNRKDFQSYCHSNADFVNNLSQVIISEEKKESGTFILTTHPAKKFVMDFIRLIIVDSLICASSLPQSRCQVVIFELFLEAFSNCKLAQTELLHYLMEHLSSLTEVLAQQHQFDSSSDQHQQSTSNNIILFASILTDKLWQDCYLRDAKEILDFELKLLMRLNLSNPQNNASPKSPLFNDLNLIYKSLNRTVLYLLSRPLETISDRMSMLEVLQKIHSARQLILISVCNNDSNFFVCMTYCLLQLIDEEKISLSGRSRTTWHIPSDINDDSGSQADEGALLIASVARKIWDEIYLSKKNCLEDTLKISLAPSTPAFGITSITPDLSQLRDTLYELTLKVWVNYIESEQNRQRRGRISTYLSLDSPSSSSPTALISEKFSNINKLTKVVGGGAGLVSKIVGGTTGAVSGAISTAVGGSLKKDVFKGSDQMMKNSIPIWNLMPFTEVELWTLTHISIITDLVELQLKQKYQGDTHLLKYVYDDWIVTEHELLIREKAVWGPDYGSVQYDKWKLDMTEGPNRMRKKLVRNDLFYTHYPYRPEMDSTDAKPLKYKLPISLDSKEYYKRFRPENHGLIERDLTLDFGVSDEEPLVTAINICNDRESSFEGIKTSSLLPTKSPSTEQEDTDSSGFVDMGSEVMGPGSEGSSNNDVNEWEQIETQTVLRLLEEGEKITHMFRCARILGLDVYEGLLLFGKEHFYLIDGFTLLKTREIRDIDSLPANMHDPIVPTTSPRGSNAKRTTKKVCTKFAFEDIKEVHKRRYLLQPIALEVFSMDGRNSLLVFPRKLRNKVYSRFLSVAAYITDNAQDSLAGQKRNANVESGTGILSSLIGETSVTQRWVRGEISNFQYLMHLNTLAGRSYNDLMQYPVFPWILADYTSSELDLSNPLTFRDLSRPMGAQTFDRLDQFKKRFKEWDDPHGETPPYHYGTFYSSAMIVASYLVRMEPFTQHFLRLQGGHFDLADRMFHCVGDAWLSAAKNNMADVKELIPEFFYLPEFLVNYNRFDLGVKQSGVRLNDVVLPPWAKNDPKEFIRVHRAALECDYVSAHLHEWIDLIFGCKQQGPAAVEATNVFHHLFYEGNVDIYTIEDPLKKNATIGFINNFGQIPKQLFKKPHPCKKVLSSSNAPMTPIIPAVGLNSVLISGSSNHEKIFIHYLDSLRPSMHPVKELRGAVGQIIHQEKTLLAVEQNKVLIPPQYNRYVAWGFADHSLRIGPYESERALYIFESELIPPNGEILCGTVPNSRLVITAGTSSVISVWRIKAKNNSLQLMQNLYGHTEAITCLTSSAVYGIIVSGSRDKTCIVWDLNRLLFVRQLGGGSESNLAHPAPISAVAINDLSGDIATCASTWLFVWSINGDLIASVNTVVVVPTLVPNSAQNTAFFNANSVQILCVAFSLYNEWDQNNVIMTGSSDGVVRMWCLDFVQVPVVERSTTAQSSASSSPCTEEVSVKDHLSAAPSKDEIVRRMNVDEKPNEEWVEIEKTVENKESSLAVPQIPHSKSITSDFFVVTPPSDSLDQKLDDASVAASNRKKDSKLELPKIRTSKSDTSLVDSFIVVDANKNLKSSSILKPGFQWKCQLTFRSKLTMHTAFERKDNVEPAAVTALSVSKDNKTVFVGDARGRVFSWSVSEGMGRSDHWVKDDLVECCTKCEVKFTFSERRHHCRNCGHVFCGRCSKYESPIVRLKVYKPVRVCQQCNLFLQKQSQEQSP</sequence>
<feature type="region of interest" description="Disordered" evidence="8">
    <location>
        <begin position="694"/>
        <end position="716"/>
    </location>
</feature>
<dbReference type="Pfam" id="PF01363">
    <property type="entry name" value="FYVE"/>
    <property type="match status" value="1"/>
</dbReference>
<keyword evidence="2" id="KW-0479">Metal-binding</keyword>
<dbReference type="SUPFAM" id="SSF57903">
    <property type="entry name" value="FYVE/PHD zinc finger"/>
    <property type="match status" value="1"/>
</dbReference>
<dbReference type="Proteomes" id="UP000288716">
    <property type="component" value="Unassembled WGS sequence"/>
</dbReference>
<keyword evidence="13" id="KW-1185">Reference proteome</keyword>
<accession>A0A443SW39</accession>
<dbReference type="CDD" id="cd15719">
    <property type="entry name" value="FYVE_WDFY3"/>
    <property type="match status" value="1"/>
</dbReference>
<dbReference type="CDD" id="cd06071">
    <property type="entry name" value="Beach"/>
    <property type="match status" value="1"/>
</dbReference>
<organism evidence="12 13">
    <name type="scientific">Leptotrombidium deliense</name>
    <dbReference type="NCBI Taxonomy" id="299467"/>
    <lineage>
        <taxon>Eukaryota</taxon>
        <taxon>Metazoa</taxon>
        <taxon>Ecdysozoa</taxon>
        <taxon>Arthropoda</taxon>
        <taxon>Chelicerata</taxon>
        <taxon>Arachnida</taxon>
        <taxon>Acari</taxon>
        <taxon>Acariformes</taxon>
        <taxon>Trombidiformes</taxon>
        <taxon>Prostigmata</taxon>
        <taxon>Anystina</taxon>
        <taxon>Parasitengona</taxon>
        <taxon>Trombiculoidea</taxon>
        <taxon>Trombiculidae</taxon>
        <taxon>Leptotrombidium</taxon>
    </lineage>
</organism>
<dbReference type="SUPFAM" id="SSF50978">
    <property type="entry name" value="WD40 repeat-like"/>
    <property type="match status" value="1"/>
</dbReference>
<dbReference type="PROSITE" id="PS50082">
    <property type="entry name" value="WD_REPEATS_2"/>
    <property type="match status" value="1"/>
</dbReference>
<dbReference type="Gene3D" id="1.10.1540.10">
    <property type="entry name" value="BEACH domain"/>
    <property type="match status" value="1"/>
</dbReference>
<dbReference type="CDD" id="cd01201">
    <property type="entry name" value="PH_BEACH"/>
    <property type="match status" value="1"/>
</dbReference>
<proteinExistence type="predicted"/>
<dbReference type="InterPro" id="IPR023362">
    <property type="entry name" value="PH-BEACH_dom"/>
</dbReference>
<keyword evidence="3" id="KW-0677">Repeat</keyword>
<dbReference type="InterPro" id="IPR015943">
    <property type="entry name" value="WD40/YVTN_repeat-like_dom_sf"/>
</dbReference>
<dbReference type="InterPro" id="IPR011011">
    <property type="entry name" value="Znf_FYVE_PHD"/>
</dbReference>
<feature type="domain" description="BEACH-type PH" evidence="11">
    <location>
        <begin position="752"/>
        <end position="880"/>
    </location>
</feature>
<dbReference type="InterPro" id="IPR051944">
    <property type="entry name" value="BEACH_domain_protein"/>
</dbReference>
<dbReference type="InterPro" id="IPR011993">
    <property type="entry name" value="PH-like_dom_sf"/>
</dbReference>
<gene>
    <name evidence="12" type="ORF">B4U80_00110</name>
</gene>
<keyword evidence="5" id="KW-0862">Zinc</keyword>
<dbReference type="PROSITE" id="PS00678">
    <property type="entry name" value="WD_REPEATS_1"/>
    <property type="match status" value="1"/>
</dbReference>
<dbReference type="Pfam" id="PF00400">
    <property type="entry name" value="WD40"/>
    <property type="match status" value="2"/>
</dbReference>
<dbReference type="GO" id="GO:0008270">
    <property type="term" value="F:zinc ion binding"/>
    <property type="evidence" value="ECO:0007669"/>
    <property type="project" value="UniProtKB-KW"/>
</dbReference>
<dbReference type="PROSITE" id="PS50294">
    <property type="entry name" value="WD_REPEATS_REGION"/>
    <property type="match status" value="1"/>
</dbReference>
<evidence type="ECO:0000259" key="11">
    <source>
        <dbReference type="PROSITE" id="PS51783"/>
    </source>
</evidence>
<dbReference type="OrthoDB" id="6428150at2759"/>
<reference evidence="12 13" key="1">
    <citation type="journal article" date="2018" name="Gigascience">
        <title>Genomes of trombidid mites reveal novel predicted allergens and laterally-transferred genes associated with secondary metabolism.</title>
        <authorList>
            <person name="Dong X."/>
            <person name="Chaisiri K."/>
            <person name="Xia D."/>
            <person name="Armstrong S.D."/>
            <person name="Fang Y."/>
            <person name="Donnelly M.J."/>
            <person name="Kadowaki T."/>
            <person name="McGarry J.W."/>
            <person name="Darby A.C."/>
            <person name="Makepeace B.L."/>
        </authorList>
    </citation>
    <scope>NUCLEOTIDE SEQUENCE [LARGE SCALE GENOMIC DNA]</scope>
    <source>
        <strain evidence="12">UoL-UT</strain>
    </source>
</reference>
<dbReference type="PROSITE" id="PS51783">
    <property type="entry name" value="PH_BEACH"/>
    <property type="match status" value="1"/>
</dbReference>
<dbReference type="SUPFAM" id="SSF81837">
    <property type="entry name" value="BEACH domain"/>
    <property type="match status" value="1"/>
</dbReference>
<dbReference type="SMART" id="SM00064">
    <property type="entry name" value="FYVE"/>
    <property type="match status" value="1"/>
</dbReference>
<dbReference type="InterPro" id="IPR013083">
    <property type="entry name" value="Znf_RING/FYVE/PHD"/>
</dbReference>
<evidence type="ECO:0000256" key="6">
    <source>
        <dbReference type="PROSITE-ProRule" id="PRU00091"/>
    </source>
</evidence>
<comment type="caution">
    <text evidence="12">The sequence shown here is derived from an EMBL/GenBank/DDBJ whole genome shotgun (WGS) entry which is preliminary data.</text>
</comment>
<evidence type="ECO:0000256" key="3">
    <source>
        <dbReference type="ARBA" id="ARBA00022737"/>
    </source>
</evidence>
<dbReference type="Pfam" id="PF02138">
    <property type="entry name" value="Beach"/>
    <property type="match status" value="1"/>
</dbReference>
<dbReference type="SMART" id="SM01026">
    <property type="entry name" value="Beach"/>
    <property type="match status" value="1"/>
</dbReference>
<feature type="domain" description="BEACH" evidence="10">
    <location>
        <begin position="908"/>
        <end position="1201"/>
    </location>
</feature>
<keyword evidence="1 7" id="KW-0853">WD repeat</keyword>
<evidence type="ECO:0000256" key="7">
    <source>
        <dbReference type="PROSITE-ProRule" id="PRU00221"/>
    </source>
</evidence>
<evidence type="ECO:0000259" key="9">
    <source>
        <dbReference type="PROSITE" id="PS50178"/>
    </source>
</evidence>
<dbReference type="Gene3D" id="3.30.40.10">
    <property type="entry name" value="Zinc/RING finger domain, C3HC4 (zinc finger)"/>
    <property type="match status" value="1"/>
</dbReference>
<feature type="non-terminal residue" evidence="12">
    <location>
        <position position="1791"/>
    </location>
</feature>
<evidence type="ECO:0000256" key="5">
    <source>
        <dbReference type="ARBA" id="ARBA00022833"/>
    </source>
</evidence>
<evidence type="ECO:0000259" key="10">
    <source>
        <dbReference type="PROSITE" id="PS50197"/>
    </source>
</evidence>
<dbReference type="Gene3D" id="2.30.29.30">
    <property type="entry name" value="Pleckstrin-homology domain (PH domain)/Phosphotyrosine-binding domain (PTB)"/>
    <property type="match status" value="1"/>
</dbReference>
<evidence type="ECO:0000313" key="13">
    <source>
        <dbReference type="Proteomes" id="UP000288716"/>
    </source>
</evidence>
<dbReference type="Pfam" id="PF14844">
    <property type="entry name" value="PH_BEACH"/>
    <property type="match status" value="1"/>
</dbReference>
<dbReference type="FunFam" id="1.10.1540.10:FF:000002">
    <property type="entry name" value="WD repeat and FYVE domain containing 3"/>
    <property type="match status" value="1"/>
</dbReference>
<dbReference type="SUPFAM" id="SSF50729">
    <property type="entry name" value="PH domain-like"/>
    <property type="match status" value="1"/>
</dbReference>
<keyword evidence="4 6" id="KW-0863">Zinc-finger</keyword>
<feature type="non-terminal residue" evidence="12">
    <location>
        <position position="1"/>
    </location>
</feature>
<dbReference type="PROSITE" id="PS50197">
    <property type="entry name" value="BEACH"/>
    <property type="match status" value="1"/>
</dbReference>
<dbReference type="InterPro" id="IPR019775">
    <property type="entry name" value="WD40_repeat_CS"/>
</dbReference>
<dbReference type="EMBL" id="NCKV01000079">
    <property type="protein sequence ID" value="RWS31727.1"/>
    <property type="molecule type" value="Genomic_DNA"/>
</dbReference>
<evidence type="ECO:0000313" key="12">
    <source>
        <dbReference type="EMBL" id="RWS31727.1"/>
    </source>
</evidence>
<name>A0A443SW39_9ACAR</name>
<evidence type="ECO:0000256" key="2">
    <source>
        <dbReference type="ARBA" id="ARBA00022723"/>
    </source>
</evidence>
<dbReference type="PROSITE" id="PS50178">
    <property type="entry name" value="ZF_FYVE"/>
    <property type="match status" value="1"/>
</dbReference>
<evidence type="ECO:0000256" key="8">
    <source>
        <dbReference type="SAM" id="MobiDB-lite"/>
    </source>
</evidence>
<dbReference type="SMART" id="SM00320">
    <property type="entry name" value="WD40"/>
    <property type="match status" value="5"/>
</dbReference>
<dbReference type="InterPro" id="IPR001680">
    <property type="entry name" value="WD40_rpt"/>
</dbReference>